<keyword evidence="1" id="KW-1133">Transmembrane helix</keyword>
<proteinExistence type="predicted"/>
<evidence type="ECO:0000313" key="3">
    <source>
        <dbReference type="Proteomes" id="UP000256629"/>
    </source>
</evidence>
<feature type="transmembrane region" description="Helical" evidence="1">
    <location>
        <begin position="99"/>
        <end position="117"/>
    </location>
</feature>
<protein>
    <submittedName>
        <fullName evidence="2">DoxX-like protein</fullName>
    </submittedName>
</protein>
<dbReference type="RefSeq" id="WP_116040192.1">
    <property type="nucleotide sequence ID" value="NZ_QRDX01000003.1"/>
</dbReference>
<reference evidence="2 3" key="1">
    <citation type="submission" date="2018-07" db="EMBL/GenBank/DDBJ databases">
        <title>Genomic Encyclopedia of Type Strains, Phase III (KMG-III): the genomes of soil and plant-associated and newly described type strains.</title>
        <authorList>
            <person name="Whitman W."/>
        </authorList>
    </citation>
    <scope>NUCLEOTIDE SEQUENCE [LARGE SCALE GENOMIC DNA]</scope>
    <source>
        <strain evidence="2 3">CECT 8487</strain>
    </source>
</reference>
<dbReference type="EMBL" id="QRDX01000003">
    <property type="protein sequence ID" value="RED48814.1"/>
    <property type="molecule type" value="Genomic_DNA"/>
</dbReference>
<accession>A0A3D9HH82</accession>
<evidence type="ECO:0000256" key="1">
    <source>
        <dbReference type="SAM" id="Phobius"/>
    </source>
</evidence>
<feature type="transmembrane region" description="Helical" evidence="1">
    <location>
        <begin position="74"/>
        <end position="93"/>
    </location>
</feature>
<keyword evidence="1" id="KW-0472">Membrane</keyword>
<gene>
    <name evidence="2" type="ORF">DFQ02_103144</name>
</gene>
<organism evidence="2 3">
    <name type="scientific">Seonamhaeicola aphaedonensis</name>
    <dbReference type="NCBI Taxonomy" id="1461338"/>
    <lineage>
        <taxon>Bacteria</taxon>
        <taxon>Pseudomonadati</taxon>
        <taxon>Bacteroidota</taxon>
        <taxon>Flavobacteriia</taxon>
        <taxon>Flavobacteriales</taxon>
        <taxon>Flavobacteriaceae</taxon>
    </lineage>
</organism>
<dbReference type="Pfam" id="PF13781">
    <property type="entry name" value="DoxX_3"/>
    <property type="match status" value="1"/>
</dbReference>
<feature type="transmembrane region" description="Helical" evidence="1">
    <location>
        <begin position="50"/>
        <end position="67"/>
    </location>
</feature>
<name>A0A3D9HH82_9FLAO</name>
<dbReference type="OrthoDB" id="1365847at2"/>
<comment type="caution">
    <text evidence="2">The sequence shown here is derived from an EMBL/GenBank/DDBJ whole genome shotgun (WGS) entry which is preliminary data.</text>
</comment>
<sequence>MISKSRAHKMFNYLIALVWLANGLFCKVLNLVPRHEQVVGRILSHQYSGELIFIIGILEIGMAIWIIGRIKTKLNAITQIVIVMTMNILEFLLVPELLLWGKANILFAMLFVILIYYNEFVLGKKLNQQN</sequence>
<dbReference type="InterPro" id="IPR025695">
    <property type="entry name" value="DoxX-like"/>
</dbReference>
<evidence type="ECO:0000313" key="2">
    <source>
        <dbReference type="EMBL" id="RED48814.1"/>
    </source>
</evidence>
<keyword evidence="1" id="KW-0812">Transmembrane</keyword>
<dbReference type="AlphaFoldDB" id="A0A3D9HH82"/>
<dbReference type="Proteomes" id="UP000256629">
    <property type="component" value="Unassembled WGS sequence"/>
</dbReference>
<keyword evidence="3" id="KW-1185">Reference proteome</keyword>